<feature type="transmembrane region" description="Helical" evidence="17">
    <location>
        <begin position="369"/>
        <end position="391"/>
    </location>
</feature>
<evidence type="ECO:0000313" key="19">
    <source>
        <dbReference type="Proteomes" id="UP000531840"/>
    </source>
</evidence>
<evidence type="ECO:0000256" key="14">
    <source>
        <dbReference type="ARBA" id="ARBA00044770"/>
    </source>
</evidence>
<evidence type="ECO:0000256" key="16">
    <source>
        <dbReference type="ARBA" id="ARBA00049966"/>
    </source>
</evidence>
<feature type="transmembrane region" description="Helical" evidence="17">
    <location>
        <begin position="68"/>
        <end position="87"/>
    </location>
</feature>
<evidence type="ECO:0000256" key="9">
    <source>
        <dbReference type="ARBA" id="ARBA00032370"/>
    </source>
</evidence>
<dbReference type="Proteomes" id="UP000531840">
    <property type="component" value="Unassembled WGS sequence"/>
</dbReference>
<feature type="transmembrane region" description="Helical" evidence="17">
    <location>
        <begin position="20"/>
        <end position="42"/>
    </location>
</feature>
<feature type="transmembrane region" description="Helical" evidence="17">
    <location>
        <begin position="303"/>
        <end position="324"/>
    </location>
</feature>
<dbReference type="EC" id="2.4.99.28" evidence="14"/>
<keyword evidence="2" id="KW-0328">Glycosyltransferase</keyword>
<evidence type="ECO:0000256" key="2">
    <source>
        <dbReference type="ARBA" id="ARBA00022676"/>
    </source>
</evidence>
<evidence type="ECO:0000256" key="17">
    <source>
        <dbReference type="SAM" id="Phobius"/>
    </source>
</evidence>
<evidence type="ECO:0000256" key="8">
    <source>
        <dbReference type="ARBA" id="ARBA00023136"/>
    </source>
</evidence>
<evidence type="ECO:0000256" key="1">
    <source>
        <dbReference type="ARBA" id="ARBA00004141"/>
    </source>
</evidence>
<dbReference type="RefSeq" id="WP_179940720.1">
    <property type="nucleotide sequence ID" value="NZ_JACBYF010000004.1"/>
</dbReference>
<keyword evidence="7 17" id="KW-1133">Transmembrane helix</keyword>
<feature type="transmembrane region" description="Helical" evidence="17">
    <location>
        <begin position="336"/>
        <end position="357"/>
    </location>
</feature>
<comment type="subcellular location">
    <subcellularLocation>
        <location evidence="1">Membrane</location>
        <topology evidence="1">Multi-pass membrane protein</topology>
    </subcellularLocation>
</comment>
<dbReference type="InterPro" id="IPR001182">
    <property type="entry name" value="FtsW/RodA"/>
</dbReference>
<feature type="transmembrane region" description="Helical" evidence="17">
    <location>
        <begin position="186"/>
        <end position="204"/>
    </location>
</feature>
<keyword evidence="3" id="KW-0808">Transferase</keyword>
<evidence type="ECO:0000256" key="4">
    <source>
        <dbReference type="ARBA" id="ARBA00022692"/>
    </source>
</evidence>
<comment type="function">
    <text evidence="16">Peptidoglycan polymerase that is essential for cell division.</text>
</comment>
<evidence type="ECO:0000256" key="13">
    <source>
        <dbReference type="ARBA" id="ARBA00041418"/>
    </source>
</evidence>
<sequence>MNIKYLFKKSIIFEKRHKRIDIFITISFILLLFFSCIMVYSASMIGNKYGMFTGYVPVEPSYFLKRQVAWVALSLLSYFLFALFFPYEILKNKNLYFWGLFGIIILLLLPQLQTSVNGAKSWLRIGGFTFQTSTLAQIFLILYMSLILESRKYNLMRPMSLKHLSNIFWIPLSIMFFIFIQNDTGTMLITGAVLIIMVLCSNMSFKNIIKLLKIGTVSLILLFLIIFLKSTYFSNNSYQVNRFKVFLDPFYGTNDSNNQVVNSLIAFGNGGLFGRGLGNSIQKLGYLSEAHTDFILAITAEEFGFIGVIVLVALLITIIIKVMYAGIKSDNTFDSIFAIGFASLLLVQTIINIGGVTASLPLTGVPIPFFSYGGSSLLILSTTLGITVNLLSHVKYKKGGI</sequence>
<feature type="transmembrane region" description="Helical" evidence="17">
    <location>
        <begin position="125"/>
        <end position="148"/>
    </location>
</feature>
<evidence type="ECO:0000256" key="11">
    <source>
        <dbReference type="ARBA" id="ARBA00038053"/>
    </source>
</evidence>
<comment type="catalytic activity">
    <reaction evidence="15">
        <text>[GlcNAc-(1-&gt;4)-Mur2Ac(oyl-L-Ala-gamma-D-Glu-L-Lys-D-Ala-D-Ala)](n)-di-trans,octa-cis-undecaprenyl diphosphate + beta-D-GlcNAc-(1-&gt;4)-Mur2Ac(oyl-L-Ala-gamma-D-Glu-L-Lys-D-Ala-D-Ala)-di-trans,octa-cis-undecaprenyl diphosphate = [GlcNAc-(1-&gt;4)-Mur2Ac(oyl-L-Ala-gamma-D-Glu-L-Lys-D-Ala-D-Ala)](n+1)-di-trans,octa-cis-undecaprenyl diphosphate + di-trans,octa-cis-undecaprenyl diphosphate + H(+)</text>
        <dbReference type="Rhea" id="RHEA:23708"/>
        <dbReference type="Rhea" id="RHEA-COMP:9602"/>
        <dbReference type="Rhea" id="RHEA-COMP:9603"/>
        <dbReference type="ChEBI" id="CHEBI:15378"/>
        <dbReference type="ChEBI" id="CHEBI:58405"/>
        <dbReference type="ChEBI" id="CHEBI:60033"/>
        <dbReference type="ChEBI" id="CHEBI:78435"/>
        <dbReference type="EC" id="2.4.99.28"/>
    </reaction>
</comment>
<evidence type="ECO:0000256" key="15">
    <source>
        <dbReference type="ARBA" id="ARBA00049902"/>
    </source>
</evidence>
<reference evidence="18 19" key="1">
    <citation type="submission" date="2020-07" db="EMBL/GenBank/DDBJ databases">
        <title>MOT database genomes.</title>
        <authorList>
            <person name="Joseph S."/>
            <person name="Aduse-Opoku J."/>
            <person name="Hashim A."/>
            <person name="Wade W."/>
            <person name="Curtis M."/>
        </authorList>
    </citation>
    <scope>NUCLEOTIDE SEQUENCE [LARGE SCALE GENOMIC DNA]</scope>
    <source>
        <strain evidence="18 19">CIP 106318</strain>
    </source>
</reference>
<organism evidence="18 19">
    <name type="scientific">Gemelliphila palaticanis</name>
    <dbReference type="NCBI Taxonomy" id="81950"/>
    <lineage>
        <taxon>Bacteria</taxon>
        <taxon>Bacillati</taxon>
        <taxon>Bacillota</taxon>
        <taxon>Bacilli</taxon>
        <taxon>Bacillales</taxon>
        <taxon>Gemellaceae</taxon>
        <taxon>Gemelliphila</taxon>
    </lineage>
</organism>
<evidence type="ECO:0000256" key="5">
    <source>
        <dbReference type="ARBA" id="ARBA00022960"/>
    </source>
</evidence>
<dbReference type="EMBL" id="JACBYF010000004">
    <property type="protein sequence ID" value="NYS47155.1"/>
    <property type="molecule type" value="Genomic_DNA"/>
</dbReference>
<evidence type="ECO:0000256" key="10">
    <source>
        <dbReference type="ARBA" id="ARBA00033270"/>
    </source>
</evidence>
<keyword evidence="5" id="KW-0133">Cell shape</keyword>
<evidence type="ECO:0000313" key="18">
    <source>
        <dbReference type="EMBL" id="NYS47155.1"/>
    </source>
</evidence>
<proteinExistence type="inferred from homology"/>
<feature type="transmembrane region" description="Helical" evidence="17">
    <location>
        <begin position="94"/>
        <end position="113"/>
    </location>
</feature>
<keyword evidence="8 17" id="KW-0472">Membrane</keyword>
<dbReference type="PANTHER" id="PTHR30474">
    <property type="entry name" value="CELL CYCLE PROTEIN"/>
    <property type="match status" value="1"/>
</dbReference>
<keyword evidence="19" id="KW-1185">Reference proteome</keyword>
<evidence type="ECO:0000256" key="7">
    <source>
        <dbReference type="ARBA" id="ARBA00022989"/>
    </source>
</evidence>
<dbReference type="PANTHER" id="PTHR30474:SF2">
    <property type="entry name" value="PEPTIDOGLYCAN GLYCOSYLTRANSFERASE FTSW-RELATED"/>
    <property type="match status" value="1"/>
</dbReference>
<evidence type="ECO:0000256" key="3">
    <source>
        <dbReference type="ARBA" id="ARBA00022679"/>
    </source>
</evidence>
<protein>
    <recommendedName>
        <fullName evidence="12">Probable peptidoglycan glycosyltransferase FtsW</fullName>
        <ecNumber evidence="14">2.4.99.28</ecNumber>
    </recommendedName>
    <alternativeName>
        <fullName evidence="13">Cell division protein FtsW</fullName>
    </alternativeName>
    <alternativeName>
        <fullName evidence="10">Cell wall polymerase</fullName>
    </alternativeName>
    <alternativeName>
        <fullName evidence="9">Peptidoglycan polymerase</fullName>
    </alternativeName>
</protein>
<keyword evidence="6" id="KW-0573">Peptidoglycan synthesis</keyword>
<keyword evidence="4 17" id="KW-0812">Transmembrane</keyword>
<evidence type="ECO:0000256" key="6">
    <source>
        <dbReference type="ARBA" id="ARBA00022984"/>
    </source>
</evidence>
<evidence type="ECO:0000256" key="12">
    <source>
        <dbReference type="ARBA" id="ARBA00041185"/>
    </source>
</evidence>
<comment type="caution">
    <text evidence="18">The sequence shown here is derived from an EMBL/GenBank/DDBJ whole genome shotgun (WGS) entry which is preliminary data.</text>
</comment>
<feature type="transmembrane region" description="Helical" evidence="17">
    <location>
        <begin position="211"/>
        <end position="228"/>
    </location>
</feature>
<comment type="similarity">
    <text evidence="11">Belongs to the SEDS family. FtsW subfamily.</text>
</comment>
<dbReference type="Pfam" id="PF01098">
    <property type="entry name" value="FTSW_RODA_SPOVE"/>
    <property type="match status" value="1"/>
</dbReference>
<accession>A0ABX2T1S4</accession>
<name>A0ABX2T1S4_9BACL</name>
<feature type="transmembrane region" description="Helical" evidence="17">
    <location>
        <begin position="160"/>
        <end position="180"/>
    </location>
</feature>
<gene>
    <name evidence="18" type="ORF">HZY85_02960</name>
</gene>